<accession>A0A151MYK7</accession>
<keyword evidence="10 17" id="KW-0862">Zinc</keyword>
<name>A0A151MYK7_ALLMI</name>
<dbReference type="SMART" id="SM00206">
    <property type="entry name" value="NTR"/>
    <property type="match status" value="1"/>
</dbReference>
<dbReference type="Gene3D" id="2.40.50.120">
    <property type="match status" value="1"/>
</dbReference>
<dbReference type="InterPro" id="IPR008993">
    <property type="entry name" value="TIMP-like_OB-fold"/>
</dbReference>
<feature type="disulfide bond" evidence="18">
    <location>
        <begin position="31"/>
        <end position="126"/>
    </location>
</feature>
<keyword evidence="11" id="KW-0339">Growth factor</keyword>
<comment type="subunit">
    <text evidence="15">Interacts with MMP1, MMP3, MMP10 and MMP13, but has only very low affinity for MMP14. Interacts with CD63; identified in a complex with CD63 and ITGB1.</text>
</comment>
<evidence type="ECO:0000256" key="18">
    <source>
        <dbReference type="PIRSR" id="PIRSR601820-3"/>
    </source>
</evidence>
<protein>
    <recommendedName>
        <fullName evidence="3">Metalloproteinase inhibitor 1</fullName>
    </recommendedName>
    <alternativeName>
        <fullName evidence="16">Tissue inhibitor of metalloproteinases 1</fullName>
    </alternativeName>
</protein>
<sequence length="224" mass="24089">MAANAPTRWVPLLAGLALLLARGGPTSACSCAPQHPQSAYCQADLVLRARFMGLSQASSNASASHVRYEIKTSKVLKGPVSGQDLRYLETPTLESLCGYQHAAPLRGEEYVVAASFEDGRATVTSCSFIQPWAELSLGQHRGLIQAYEKGCHCQVLPCQALPCTVTSDSQCLWMDRLSGHGWQGTQAQRFACLPHSRSPPGPTPGLPLCTWQLLKARGALPAHH</sequence>
<evidence type="ECO:0000256" key="16">
    <source>
        <dbReference type="ARBA" id="ARBA00030100"/>
    </source>
</evidence>
<comment type="similarity">
    <text evidence="2">Belongs to the protease inhibitor I35 (TIMP) family.</text>
</comment>
<dbReference type="GO" id="GO:0034097">
    <property type="term" value="P:response to cytokine"/>
    <property type="evidence" value="ECO:0007669"/>
    <property type="project" value="TreeGrafter"/>
</dbReference>
<feature type="disulfide bond" evidence="18">
    <location>
        <begin position="158"/>
        <end position="163"/>
    </location>
</feature>
<feature type="domain" description="NTR" evidence="20">
    <location>
        <begin position="29"/>
        <end position="151"/>
    </location>
</feature>
<dbReference type="CTD" id="7076"/>
<dbReference type="EMBL" id="AKHW03004597">
    <property type="protein sequence ID" value="KYO29636.1"/>
    <property type="molecule type" value="Genomic_DNA"/>
</dbReference>
<keyword evidence="22" id="KW-1185">Reference proteome</keyword>
<keyword evidence="14" id="KW-0481">Metalloenzyme inhibitor</keyword>
<comment type="subcellular location">
    <subcellularLocation>
        <location evidence="1">Secreted</location>
    </subcellularLocation>
</comment>
<evidence type="ECO:0000256" key="17">
    <source>
        <dbReference type="PIRSR" id="PIRSR601820-1"/>
    </source>
</evidence>
<dbReference type="PANTHER" id="PTHR11844:SF20">
    <property type="entry name" value="METALLOPROTEINASE INHIBITOR 1"/>
    <property type="match status" value="1"/>
</dbReference>
<evidence type="ECO:0000256" key="2">
    <source>
        <dbReference type="ARBA" id="ARBA00011027"/>
    </source>
</evidence>
<feature type="disulfide bond" evidence="18">
    <location>
        <begin position="41"/>
        <end position="151"/>
    </location>
</feature>
<dbReference type="STRING" id="8496.A0A151MYK7"/>
<dbReference type="GO" id="GO:0002020">
    <property type="term" value="F:protease binding"/>
    <property type="evidence" value="ECO:0007669"/>
    <property type="project" value="TreeGrafter"/>
</dbReference>
<comment type="caution">
    <text evidence="21">The sequence shown here is derived from an EMBL/GenBank/DDBJ whole genome shotgun (WGS) entry which is preliminary data.</text>
</comment>
<feature type="chain" id="PRO_5007585581" description="Metalloproteinase inhibitor 1" evidence="19">
    <location>
        <begin position="29"/>
        <end position="224"/>
    </location>
</feature>
<dbReference type="GO" id="GO:0005615">
    <property type="term" value="C:extracellular space"/>
    <property type="evidence" value="ECO:0007669"/>
    <property type="project" value="TreeGrafter"/>
</dbReference>
<evidence type="ECO:0000256" key="19">
    <source>
        <dbReference type="SAM" id="SignalP"/>
    </source>
</evidence>
<dbReference type="RefSeq" id="XP_006278672.1">
    <property type="nucleotide sequence ID" value="XM_006278610.4"/>
</dbReference>
<evidence type="ECO:0000256" key="15">
    <source>
        <dbReference type="ARBA" id="ARBA00025946"/>
    </source>
</evidence>
<feature type="disulfide bond" evidence="18">
    <location>
        <begin position="29"/>
        <end position="97"/>
    </location>
</feature>
<keyword evidence="9 19" id="KW-0732">Signal</keyword>
<evidence type="ECO:0000256" key="14">
    <source>
        <dbReference type="ARBA" id="ARBA00023215"/>
    </source>
</evidence>
<dbReference type="GO" id="GO:0008191">
    <property type="term" value="F:metalloendopeptidase inhibitor activity"/>
    <property type="evidence" value="ECO:0007669"/>
    <property type="project" value="InterPro"/>
</dbReference>
<dbReference type="PhylomeDB" id="A0A151MYK7"/>
<dbReference type="PANTHER" id="PTHR11844">
    <property type="entry name" value="METALLOPROTEASE INHIBITOR"/>
    <property type="match status" value="1"/>
</dbReference>
<evidence type="ECO:0000256" key="1">
    <source>
        <dbReference type="ARBA" id="ARBA00004613"/>
    </source>
</evidence>
<evidence type="ECO:0000256" key="3">
    <source>
        <dbReference type="ARBA" id="ARBA00013524"/>
    </source>
</evidence>
<dbReference type="InterPro" id="IPR001134">
    <property type="entry name" value="Netrin_domain"/>
</dbReference>
<dbReference type="eggNOG" id="KOG4745">
    <property type="taxonomic scope" value="Eukaryota"/>
</dbReference>
<keyword evidence="6 21" id="KW-0483">Metalloprotease inhibitor</keyword>
<dbReference type="AlphaFoldDB" id="A0A151MYK7"/>
<evidence type="ECO:0000256" key="8">
    <source>
        <dbReference type="ARBA" id="ARBA00022723"/>
    </source>
</evidence>
<evidence type="ECO:0000256" key="6">
    <source>
        <dbReference type="ARBA" id="ARBA00022608"/>
    </source>
</evidence>
<evidence type="ECO:0000256" key="13">
    <source>
        <dbReference type="ARBA" id="ARBA00023180"/>
    </source>
</evidence>
<keyword evidence="12 18" id="KW-1015">Disulfide bond</keyword>
<evidence type="ECO:0000259" key="20">
    <source>
        <dbReference type="PROSITE" id="PS50189"/>
    </source>
</evidence>
<feature type="signal peptide" evidence="19">
    <location>
        <begin position="1"/>
        <end position="28"/>
    </location>
</feature>
<dbReference type="SUPFAM" id="SSF50242">
    <property type="entry name" value="TIMP-like"/>
    <property type="match status" value="1"/>
</dbReference>
<keyword evidence="13" id="KW-0325">Glycoprotein</keyword>
<dbReference type="PROSITE" id="PS50189">
    <property type="entry name" value="NTR"/>
    <property type="match status" value="1"/>
</dbReference>
<evidence type="ECO:0000313" key="22">
    <source>
        <dbReference type="Proteomes" id="UP000050525"/>
    </source>
</evidence>
<dbReference type="KEGG" id="amj:102561210"/>
<evidence type="ECO:0000313" key="21">
    <source>
        <dbReference type="EMBL" id="KYO29636.1"/>
    </source>
</evidence>
<evidence type="ECO:0000256" key="11">
    <source>
        <dbReference type="ARBA" id="ARBA00023030"/>
    </source>
</evidence>
<feature type="disulfide bond" evidence="18">
    <location>
        <begin position="171"/>
        <end position="192"/>
    </location>
</feature>
<dbReference type="Pfam" id="PF00965">
    <property type="entry name" value="TIMP"/>
    <property type="match status" value="1"/>
</dbReference>
<evidence type="ECO:0000256" key="12">
    <source>
        <dbReference type="ARBA" id="ARBA00023157"/>
    </source>
</evidence>
<dbReference type="OrthoDB" id="6041373at2759"/>
<dbReference type="GO" id="GO:0031012">
    <property type="term" value="C:extracellular matrix"/>
    <property type="evidence" value="ECO:0007669"/>
    <property type="project" value="TreeGrafter"/>
</dbReference>
<keyword evidence="7 21" id="KW-0646">Protease inhibitor</keyword>
<keyword evidence="5" id="KW-0597">Phosphoprotein</keyword>
<dbReference type="InterPro" id="IPR001820">
    <property type="entry name" value="TIMP"/>
</dbReference>
<feature type="disulfide bond" evidence="18">
    <location>
        <begin position="153"/>
        <end position="209"/>
    </location>
</feature>
<dbReference type="Gene3D" id="3.90.370.10">
    <property type="entry name" value="Tissue inhibitor of metalloproteinase-1. Chain B, domain 1"/>
    <property type="match status" value="1"/>
</dbReference>
<evidence type="ECO:0000256" key="5">
    <source>
        <dbReference type="ARBA" id="ARBA00022553"/>
    </source>
</evidence>
<evidence type="ECO:0000256" key="9">
    <source>
        <dbReference type="ARBA" id="ARBA00022729"/>
    </source>
</evidence>
<dbReference type="InterPro" id="IPR027465">
    <property type="entry name" value="TIMP_C"/>
</dbReference>
<dbReference type="Proteomes" id="UP000050525">
    <property type="component" value="Unassembled WGS sequence"/>
</dbReference>
<feature type="binding site" evidence="17">
    <location>
        <position position="29"/>
    </location>
    <ligand>
        <name>Zn(2+)</name>
        <dbReference type="ChEBI" id="CHEBI:29105"/>
        <note>ligand shared with metalloproteinase partner</note>
    </ligand>
</feature>
<evidence type="ECO:0000256" key="10">
    <source>
        <dbReference type="ARBA" id="ARBA00022833"/>
    </source>
</evidence>
<reference evidence="21 22" key="1">
    <citation type="journal article" date="2012" name="Genome Biol.">
        <title>Sequencing three crocodilian genomes to illuminate the evolution of archosaurs and amniotes.</title>
        <authorList>
            <person name="St John J.A."/>
            <person name="Braun E.L."/>
            <person name="Isberg S.R."/>
            <person name="Miles L.G."/>
            <person name="Chong A.Y."/>
            <person name="Gongora J."/>
            <person name="Dalzell P."/>
            <person name="Moran C."/>
            <person name="Bed'hom B."/>
            <person name="Abzhanov A."/>
            <person name="Burgess S.C."/>
            <person name="Cooksey A.M."/>
            <person name="Castoe T.A."/>
            <person name="Crawford N.G."/>
            <person name="Densmore L.D."/>
            <person name="Drew J.C."/>
            <person name="Edwards S.V."/>
            <person name="Faircloth B.C."/>
            <person name="Fujita M.K."/>
            <person name="Greenwold M.J."/>
            <person name="Hoffmann F.G."/>
            <person name="Howard J.M."/>
            <person name="Iguchi T."/>
            <person name="Janes D.E."/>
            <person name="Khan S.Y."/>
            <person name="Kohno S."/>
            <person name="de Koning A.J."/>
            <person name="Lance S.L."/>
            <person name="McCarthy F.M."/>
            <person name="McCormack J.E."/>
            <person name="Merchant M.E."/>
            <person name="Peterson D.G."/>
            <person name="Pollock D.D."/>
            <person name="Pourmand N."/>
            <person name="Raney B.J."/>
            <person name="Roessler K.A."/>
            <person name="Sanford J.R."/>
            <person name="Sawyer R.H."/>
            <person name="Schmidt C.J."/>
            <person name="Triplett E.W."/>
            <person name="Tuberville T.D."/>
            <person name="Venegas-Anaya M."/>
            <person name="Howard J.T."/>
            <person name="Jarvis E.D."/>
            <person name="Guillette L.J.Jr."/>
            <person name="Glenn T.C."/>
            <person name="Green R.E."/>
            <person name="Ray D.A."/>
        </authorList>
    </citation>
    <scope>NUCLEOTIDE SEQUENCE [LARGE SCALE GENOMIC DNA]</scope>
    <source>
        <strain evidence="21">KSC_2009_1</strain>
    </source>
</reference>
<dbReference type="GO" id="GO:0008083">
    <property type="term" value="F:growth factor activity"/>
    <property type="evidence" value="ECO:0007669"/>
    <property type="project" value="UniProtKB-KW"/>
</dbReference>
<gene>
    <name evidence="21" type="primary">TIMP1</name>
    <name evidence="21" type="ORF">Y1Q_0009059</name>
</gene>
<dbReference type="GO" id="GO:0046872">
    <property type="term" value="F:metal ion binding"/>
    <property type="evidence" value="ECO:0007669"/>
    <property type="project" value="UniProtKB-KW"/>
</dbReference>
<dbReference type="GO" id="GO:0009725">
    <property type="term" value="P:response to hormone"/>
    <property type="evidence" value="ECO:0007669"/>
    <property type="project" value="TreeGrafter"/>
</dbReference>
<dbReference type="GeneID" id="102561210"/>
<proteinExistence type="inferred from homology"/>
<keyword evidence="8 17" id="KW-0479">Metal-binding</keyword>
<evidence type="ECO:0000256" key="4">
    <source>
        <dbReference type="ARBA" id="ARBA00022525"/>
    </source>
</evidence>
<evidence type="ECO:0000256" key="7">
    <source>
        <dbReference type="ARBA" id="ARBA00022690"/>
    </source>
</evidence>
<dbReference type="GO" id="GO:0051045">
    <property type="term" value="P:negative regulation of membrane protein ectodomain proteolysis"/>
    <property type="evidence" value="ECO:0007669"/>
    <property type="project" value="TreeGrafter"/>
</dbReference>
<organism evidence="21 22">
    <name type="scientific">Alligator mississippiensis</name>
    <name type="common">American alligator</name>
    <dbReference type="NCBI Taxonomy" id="8496"/>
    <lineage>
        <taxon>Eukaryota</taxon>
        <taxon>Metazoa</taxon>
        <taxon>Chordata</taxon>
        <taxon>Craniata</taxon>
        <taxon>Vertebrata</taxon>
        <taxon>Euteleostomi</taxon>
        <taxon>Archelosauria</taxon>
        <taxon>Archosauria</taxon>
        <taxon>Crocodylia</taxon>
        <taxon>Alligatoridae</taxon>
        <taxon>Alligatorinae</taxon>
        <taxon>Alligator</taxon>
    </lineage>
</organism>
<keyword evidence="4" id="KW-0964">Secreted</keyword>